<dbReference type="InterPro" id="IPR003141">
    <property type="entry name" value="Pol/His_phosphatase_N"/>
</dbReference>
<organism evidence="2 3">
    <name type="scientific">Legionella septentrionalis</name>
    <dbReference type="NCBI Taxonomy" id="2498109"/>
    <lineage>
        <taxon>Bacteria</taxon>
        <taxon>Pseudomonadati</taxon>
        <taxon>Pseudomonadota</taxon>
        <taxon>Gammaproteobacteria</taxon>
        <taxon>Legionellales</taxon>
        <taxon>Legionellaceae</taxon>
        <taxon>Legionella</taxon>
    </lineage>
</organism>
<dbReference type="CDD" id="cd07438">
    <property type="entry name" value="PHP_HisPPase_AMP"/>
    <property type="match status" value="1"/>
</dbReference>
<dbReference type="Proteomes" id="UP000288012">
    <property type="component" value="Unassembled WGS sequence"/>
</dbReference>
<sequence>MIDLHCHSCFSDGLLSPADLLAKAIHAKVRLLALTDHDSVAGLNLLNEAAFAKDIQIVNGIELSVRWKKHDIHILGLNINPKDTVLTALIAKQHDSRQVRALQISECLSHLGIQNAYQKACDIAGHGAVGRPHFAQVLVNEGIVKDIQTAFKRFLGRGKGAYVPTPWCSVETAVAAITHAGGQAVIAHPLKYKLTRSKLHDLISVFKSAGGEGMEVISGGMTSVQINELASLCERFKLYASSGSDYHGDAISNTNLGQQQQLPLNCTPIWHKWNTTFL</sequence>
<dbReference type="EMBL" id="RZGR01000006">
    <property type="protein sequence ID" value="RUQ89726.1"/>
    <property type="molecule type" value="Genomic_DNA"/>
</dbReference>
<dbReference type="Gene3D" id="1.10.150.650">
    <property type="match status" value="1"/>
</dbReference>
<dbReference type="GO" id="GO:0035312">
    <property type="term" value="F:5'-3' DNA exonuclease activity"/>
    <property type="evidence" value="ECO:0007669"/>
    <property type="project" value="TreeGrafter"/>
</dbReference>
<keyword evidence="3" id="KW-1185">Reference proteome</keyword>
<dbReference type="InterPro" id="IPR004013">
    <property type="entry name" value="PHP_dom"/>
</dbReference>
<dbReference type="SUPFAM" id="SSF89550">
    <property type="entry name" value="PHP domain-like"/>
    <property type="match status" value="1"/>
</dbReference>
<dbReference type="GO" id="GO:0004534">
    <property type="term" value="F:5'-3' RNA exonuclease activity"/>
    <property type="evidence" value="ECO:0007669"/>
    <property type="project" value="TreeGrafter"/>
</dbReference>
<dbReference type="InterPro" id="IPR052018">
    <property type="entry name" value="PHP_domain"/>
</dbReference>
<comment type="caution">
    <text evidence="2">The sequence shown here is derived from an EMBL/GenBank/DDBJ whole genome shotgun (WGS) entry which is preliminary data.</text>
</comment>
<dbReference type="AlphaFoldDB" id="A0A433JKV5"/>
<evidence type="ECO:0000313" key="2">
    <source>
        <dbReference type="EMBL" id="RUQ89726.1"/>
    </source>
</evidence>
<gene>
    <name evidence="2" type="ORF">EKM59_02920</name>
</gene>
<evidence type="ECO:0000313" key="3">
    <source>
        <dbReference type="Proteomes" id="UP000288012"/>
    </source>
</evidence>
<dbReference type="Gene3D" id="3.20.20.140">
    <property type="entry name" value="Metal-dependent hydrolases"/>
    <property type="match status" value="1"/>
</dbReference>
<dbReference type="RefSeq" id="WP_126953526.1">
    <property type="nucleotide sequence ID" value="NZ_RZGR01000006.1"/>
</dbReference>
<reference evidence="2 3" key="1">
    <citation type="submission" date="2018-12" db="EMBL/GenBank/DDBJ databases">
        <title>Legionella sp,whole genome shotgun sequence.</title>
        <authorList>
            <person name="Wu H."/>
        </authorList>
    </citation>
    <scope>NUCLEOTIDE SEQUENCE [LARGE SCALE GENOMIC DNA]</scope>
    <source>
        <strain evidence="3">km714</strain>
    </source>
</reference>
<evidence type="ECO:0000259" key="1">
    <source>
        <dbReference type="SMART" id="SM00481"/>
    </source>
</evidence>
<proteinExistence type="predicted"/>
<dbReference type="PANTHER" id="PTHR42924:SF3">
    <property type="entry name" value="POLYMERASE_HISTIDINOL PHOSPHATASE N-TERMINAL DOMAIN-CONTAINING PROTEIN"/>
    <property type="match status" value="1"/>
</dbReference>
<accession>A0A433JKV5</accession>
<protein>
    <submittedName>
        <fullName evidence="2">PHP domain-containing protein</fullName>
    </submittedName>
</protein>
<feature type="domain" description="Polymerase/histidinol phosphatase N-terminal" evidence="1">
    <location>
        <begin position="2"/>
        <end position="67"/>
    </location>
</feature>
<name>A0A433JKV5_9GAMM</name>
<dbReference type="Pfam" id="PF02811">
    <property type="entry name" value="PHP"/>
    <property type="match status" value="1"/>
</dbReference>
<dbReference type="PANTHER" id="PTHR42924">
    <property type="entry name" value="EXONUCLEASE"/>
    <property type="match status" value="1"/>
</dbReference>
<dbReference type="SMART" id="SM00481">
    <property type="entry name" value="POLIIIAc"/>
    <property type="match status" value="1"/>
</dbReference>
<dbReference type="InterPro" id="IPR016195">
    <property type="entry name" value="Pol/histidinol_Pase-like"/>
</dbReference>